<evidence type="ECO:0000259" key="6">
    <source>
        <dbReference type="Pfam" id="PF00881"/>
    </source>
</evidence>
<dbReference type="RefSeq" id="WP_005914189.1">
    <property type="nucleotide sequence ID" value="NZ_KQ235737.1"/>
</dbReference>
<dbReference type="Gene3D" id="3.40.109.10">
    <property type="entry name" value="NADH Oxidase"/>
    <property type="match status" value="1"/>
</dbReference>
<comment type="cofactor">
    <cofactor evidence="1">
        <name>FMN</name>
        <dbReference type="ChEBI" id="CHEBI:58210"/>
    </cofactor>
</comment>
<reference evidence="7 8" key="1">
    <citation type="submission" date="2011-10" db="EMBL/GenBank/DDBJ databases">
        <title>The Genome Sequence of Fusobacterium sp. 4_1_13.</title>
        <authorList>
            <consortium name="The Broad Institute Genome Sequencing Platform"/>
            <person name="Earl A."/>
            <person name="Ward D."/>
            <person name="Feldgarden M."/>
            <person name="Gevers D."/>
            <person name="Strauss J."/>
            <person name="Ambrose C."/>
            <person name="Allen-Vercoe E."/>
            <person name="Young S.K."/>
            <person name="Zeng Q."/>
            <person name="Gargeya S."/>
            <person name="Fitzgerald M."/>
            <person name="Haas B."/>
            <person name="Abouelleil A."/>
            <person name="Alvarado L."/>
            <person name="Arachchi H.M."/>
            <person name="Berlin A."/>
            <person name="Brown A."/>
            <person name="Chapman S.B."/>
            <person name="Chen Z."/>
            <person name="Dunbar C."/>
            <person name="Freedman E."/>
            <person name="Gearin G."/>
            <person name="Goldberg J."/>
            <person name="Griggs A."/>
            <person name="Gujja S."/>
            <person name="Heiman D."/>
            <person name="Howarth C."/>
            <person name="Larson L."/>
            <person name="Lui A."/>
            <person name="MacDonald P.J."/>
            <person name="Montmayeur A."/>
            <person name="Murphy C."/>
            <person name="Neiman D."/>
            <person name="Pearson M."/>
            <person name="Priest M."/>
            <person name="Roberts A."/>
            <person name="Saif S."/>
            <person name="Shea T."/>
            <person name="Shenoy N."/>
            <person name="Sisk P."/>
            <person name="Stolte C."/>
            <person name="Sykes S."/>
            <person name="Wortman J."/>
            <person name="Nusbaum C."/>
            <person name="Birren B."/>
        </authorList>
    </citation>
    <scope>NUCLEOTIDE SEQUENCE [LARGE SCALE GENOMIC DNA]</scope>
    <source>
        <strain evidence="7 8">4_1_13</strain>
    </source>
</reference>
<comment type="caution">
    <text evidence="7">The sequence shown here is derived from an EMBL/GenBank/DDBJ whole genome shotgun (WGS) entry which is preliminary data.</text>
</comment>
<evidence type="ECO:0000256" key="5">
    <source>
        <dbReference type="ARBA" id="ARBA00023002"/>
    </source>
</evidence>
<keyword evidence="3" id="KW-0285">Flavoprotein</keyword>
<feature type="domain" description="Nitroreductase" evidence="6">
    <location>
        <begin position="9"/>
        <end position="61"/>
    </location>
</feature>
<comment type="similarity">
    <text evidence="2">Belongs to the nitroreductase family.</text>
</comment>
<evidence type="ECO:0000256" key="1">
    <source>
        <dbReference type="ARBA" id="ARBA00001917"/>
    </source>
</evidence>
<dbReference type="eggNOG" id="COG0778">
    <property type="taxonomic scope" value="Bacteria"/>
</dbReference>
<evidence type="ECO:0000256" key="3">
    <source>
        <dbReference type="ARBA" id="ARBA00022630"/>
    </source>
</evidence>
<feature type="domain" description="Nitroreductase" evidence="6">
    <location>
        <begin position="65"/>
        <end position="147"/>
    </location>
</feature>
<dbReference type="InterPro" id="IPR000415">
    <property type="entry name" value="Nitroreductase-like"/>
</dbReference>
<protein>
    <recommendedName>
        <fullName evidence="6">Nitroreductase domain-containing protein</fullName>
    </recommendedName>
</protein>
<keyword evidence="4" id="KW-0288">FMN</keyword>
<gene>
    <name evidence="7" type="ORF">FSCG_00822</name>
</gene>
<dbReference type="Pfam" id="PF00881">
    <property type="entry name" value="Nitroreductase"/>
    <property type="match status" value="2"/>
</dbReference>
<dbReference type="HOGENOM" id="CLU_070764_7_1_0"/>
<accession>A0A0M1VUH6</accession>
<sequence>MDLLKLMGDRYSCRRYSTEDVKEEDILKILEAAKIAPTAHNEQPQRIYVVKSNEGKARLMKDFKFDFKAPCYLVCGYNEEEAWKNPLDNNKDSGEVDISIVMTHMMLMAEELGLGTCWIGFFDPIAVKKNLEIPDNVKVVGILSLGYHREDDRPAKLHTIYRNNEDLVKFL</sequence>
<evidence type="ECO:0000256" key="2">
    <source>
        <dbReference type="ARBA" id="ARBA00007118"/>
    </source>
</evidence>
<dbReference type="SUPFAM" id="SSF55469">
    <property type="entry name" value="FMN-dependent nitroreductase-like"/>
    <property type="match status" value="1"/>
</dbReference>
<evidence type="ECO:0000313" key="8">
    <source>
        <dbReference type="Proteomes" id="UP000004925"/>
    </source>
</evidence>
<name>A0A0M1VUH6_FUSVC</name>
<dbReference type="GO" id="GO:0016491">
    <property type="term" value="F:oxidoreductase activity"/>
    <property type="evidence" value="ECO:0007669"/>
    <property type="project" value="UniProtKB-KW"/>
</dbReference>
<dbReference type="Proteomes" id="UP000004925">
    <property type="component" value="Unassembled WGS sequence"/>
</dbReference>
<evidence type="ECO:0000256" key="4">
    <source>
        <dbReference type="ARBA" id="ARBA00022643"/>
    </source>
</evidence>
<keyword evidence="5" id="KW-0560">Oxidoreductase</keyword>
<dbReference type="PANTHER" id="PTHR43673">
    <property type="entry name" value="NAD(P)H NITROREDUCTASE YDGI-RELATED"/>
    <property type="match status" value="1"/>
</dbReference>
<organism evidence="7 8">
    <name type="scientific">Fusobacterium vincentii 4_1_13</name>
    <dbReference type="NCBI Taxonomy" id="469606"/>
    <lineage>
        <taxon>Bacteria</taxon>
        <taxon>Fusobacteriati</taxon>
        <taxon>Fusobacteriota</taxon>
        <taxon>Fusobacteriia</taxon>
        <taxon>Fusobacteriales</taxon>
        <taxon>Fusobacteriaceae</taxon>
        <taxon>Fusobacterium</taxon>
    </lineage>
</organism>
<dbReference type="CDD" id="cd20609">
    <property type="entry name" value="nitroreductase"/>
    <property type="match status" value="1"/>
</dbReference>
<dbReference type="InterPro" id="IPR029479">
    <property type="entry name" value="Nitroreductase"/>
</dbReference>
<proteinExistence type="inferred from homology"/>
<evidence type="ECO:0000313" key="7">
    <source>
        <dbReference type="EMBL" id="EEO40109.1"/>
    </source>
</evidence>
<dbReference type="AlphaFoldDB" id="A0A0M1VUH6"/>
<dbReference type="EMBL" id="ACDE02000019">
    <property type="protein sequence ID" value="EEO40109.1"/>
    <property type="molecule type" value="Genomic_DNA"/>
</dbReference>
<dbReference type="PANTHER" id="PTHR43673:SF2">
    <property type="entry name" value="NITROREDUCTASE"/>
    <property type="match status" value="1"/>
</dbReference>